<dbReference type="SUPFAM" id="SSF51735">
    <property type="entry name" value="NAD(P)-binding Rossmann-fold domains"/>
    <property type="match status" value="1"/>
</dbReference>
<comment type="similarity">
    <text evidence="1">Belongs to the short-chain dehydrogenases/reductases (SDR) family.</text>
</comment>
<dbReference type="PANTHER" id="PTHR43975:SF2">
    <property type="entry name" value="EG:BACR7A4.14 PROTEIN-RELATED"/>
    <property type="match status" value="1"/>
</dbReference>
<dbReference type="PROSITE" id="PS00061">
    <property type="entry name" value="ADH_SHORT"/>
    <property type="match status" value="1"/>
</dbReference>
<dbReference type="KEGG" id="cber:B5D82_16420"/>
<name>A0A222GBP0_9GAMM</name>
<dbReference type="PRINTS" id="PR00080">
    <property type="entry name" value="SDRFAMILY"/>
</dbReference>
<dbReference type="FunFam" id="3.40.50.720:FF:000084">
    <property type="entry name" value="Short-chain dehydrogenase reductase"/>
    <property type="match status" value="1"/>
</dbReference>
<proteinExistence type="inferred from homology"/>
<organism evidence="3 4">
    <name type="scientific">Cognaticolwellia beringensis</name>
    <dbReference type="NCBI Taxonomy" id="1967665"/>
    <lineage>
        <taxon>Bacteria</taxon>
        <taxon>Pseudomonadati</taxon>
        <taxon>Pseudomonadota</taxon>
        <taxon>Gammaproteobacteria</taxon>
        <taxon>Alteromonadales</taxon>
        <taxon>Colwelliaceae</taxon>
        <taxon>Cognaticolwellia</taxon>
    </lineage>
</organism>
<evidence type="ECO:0000313" key="4">
    <source>
        <dbReference type="Proteomes" id="UP000202259"/>
    </source>
</evidence>
<evidence type="ECO:0000259" key="2">
    <source>
        <dbReference type="SMART" id="SM00822"/>
    </source>
</evidence>
<feature type="domain" description="Ketoreductase" evidence="2">
    <location>
        <begin position="7"/>
        <end position="172"/>
    </location>
</feature>
<dbReference type="PANTHER" id="PTHR43975">
    <property type="entry name" value="ZGC:101858"/>
    <property type="match status" value="1"/>
</dbReference>
<accession>A0A222GBP0</accession>
<protein>
    <submittedName>
        <fullName evidence="3">NAD(P)-dependent oxidoreductase</fullName>
    </submittedName>
</protein>
<dbReference type="AlphaFoldDB" id="A0A222GBP0"/>
<evidence type="ECO:0000256" key="1">
    <source>
        <dbReference type="ARBA" id="ARBA00006484"/>
    </source>
</evidence>
<dbReference type="PRINTS" id="PR00081">
    <property type="entry name" value="GDHRDH"/>
</dbReference>
<dbReference type="InterPro" id="IPR020904">
    <property type="entry name" value="Sc_DH/Rdtase_CS"/>
</dbReference>
<dbReference type="Pfam" id="PF13561">
    <property type="entry name" value="adh_short_C2"/>
    <property type="match status" value="1"/>
</dbReference>
<keyword evidence="4" id="KW-1185">Reference proteome</keyword>
<dbReference type="Proteomes" id="UP000202259">
    <property type="component" value="Chromosome"/>
</dbReference>
<dbReference type="Gene3D" id="3.40.50.720">
    <property type="entry name" value="NAD(P)-binding Rossmann-like Domain"/>
    <property type="match status" value="1"/>
</dbReference>
<reference evidence="3 4" key="1">
    <citation type="submission" date="2017-08" db="EMBL/GenBank/DDBJ databases">
        <title>Complete genome of Colwellia sp. NB097-1, a psychrophile bacterium ioslated from Bering Sea.</title>
        <authorList>
            <person name="Chen X."/>
        </authorList>
    </citation>
    <scope>NUCLEOTIDE SEQUENCE [LARGE SCALE GENOMIC DNA]</scope>
    <source>
        <strain evidence="3 4">NB097-1</strain>
    </source>
</reference>
<dbReference type="InterPro" id="IPR057326">
    <property type="entry name" value="KR_dom"/>
</dbReference>
<dbReference type="SMART" id="SM00822">
    <property type="entry name" value="PKS_KR"/>
    <property type="match status" value="1"/>
</dbReference>
<dbReference type="CDD" id="cd05233">
    <property type="entry name" value="SDR_c"/>
    <property type="match status" value="1"/>
</dbReference>
<evidence type="ECO:0000313" key="3">
    <source>
        <dbReference type="EMBL" id="ASP49211.1"/>
    </source>
</evidence>
<dbReference type="InterPro" id="IPR036291">
    <property type="entry name" value="NAD(P)-bd_dom_sf"/>
</dbReference>
<gene>
    <name evidence="3" type="ORF">B5D82_16420</name>
</gene>
<dbReference type="InterPro" id="IPR002347">
    <property type="entry name" value="SDR_fam"/>
</dbReference>
<dbReference type="EMBL" id="CP020465">
    <property type="protein sequence ID" value="ASP49211.1"/>
    <property type="molecule type" value="Genomic_DNA"/>
</dbReference>
<sequence>MDNIMTKVVVITGASSGIGVAAALKFHQQGYNVVLAGRNEARLNALASTLANTIIWAGDLTQSTAGETLVNFTIANFGRLDVLINCAGVIHRATALDTTDTQWIETMAVNLNAPFYLSRAAIPHMKEAGGTILNIASDWGLKGGALAAAYCASKGGLVLLTKAMAIDHAKDKIRINAICPGDVDTPMLKIESEQRGIDYKAAMIDNNADSLTGRITQPDEVAALCLYLASDCAAQITGTAISIDGGNTA</sequence>